<name>A0A067N9G7_BOTB1</name>
<gene>
    <name evidence="7" type="ORF">BOTBODRAFT_26775</name>
</gene>
<evidence type="ECO:0000256" key="1">
    <source>
        <dbReference type="ARBA" id="ARBA00004141"/>
    </source>
</evidence>
<dbReference type="HOGENOM" id="CLU_016313_1_0_1"/>
<evidence type="ECO:0000256" key="5">
    <source>
        <dbReference type="SAM" id="MobiDB-lite"/>
    </source>
</evidence>
<keyword evidence="3 6" id="KW-1133">Transmembrane helix</keyword>
<feature type="compositionally biased region" description="Acidic residues" evidence="5">
    <location>
        <begin position="14"/>
        <end position="30"/>
    </location>
</feature>
<dbReference type="AlphaFoldDB" id="A0A067N9G7"/>
<dbReference type="EMBL" id="KL198017">
    <property type="protein sequence ID" value="KDQ20757.1"/>
    <property type="molecule type" value="Genomic_DNA"/>
</dbReference>
<dbReference type="PANTHER" id="PTHR13396">
    <property type="entry name" value="NEDD4 FAMILY INTERACTING PROTEIN 1/2"/>
    <property type="match status" value="1"/>
</dbReference>
<evidence type="ECO:0008006" key="9">
    <source>
        <dbReference type="Google" id="ProtNLM"/>
    </source>
</evidence>
<organism evidence="7 8">
    <name type="scientific">Botryobasidium botryosum (strain FD-172 SS1)</name>
    <dbReference type="NCBI Taxonomy" id="930990"/>
    <lineage>
        <taxon>Eukaryota</taxon>
        <taxon>Fungi</taxon>
        <taxon>Dikarya</taxon>
        <taxon>Basidiomycota</taxon>
        <taxon>Agaricomycotina</taxon>
        <taxon>Agaricomycetes</taxon>
        <taxon>Cantharellales</taxon>
        <taxon>Botryobasidiaceae</taxon>
        <taxon>Botryobasidium</taxon>
    </lineage>
</organism>
<dbReference type="GO" id="GO:0031398">
    <property type="term" value="P:positive regulation of protein ubiquitination"/>
    <property type="evidence" value="ECO:0007669"/>
    <property type="project" value="TreeGrafter"/>
</dbReference>
<keyword evidence="2 6" id="KW-0812">Transmembrane</keyword>
<accession>A0A067N9G7</accession>
<dbReference type="PANTHER" id="PTHR13396:SF5">
    <property type="entry name" value="NEDD4 FAMILY INTERACTING PROTEIN"/>
    <property type="match status" value="1"/>
</dbReference>
<dbReference type="GO" id="GO:0030001">
    <property type="term" value="P:metal ion transport"/>
    <property type="evidence" value="ECO:0007669"/>
    <property type="project" value="InterPro"/>
</dbReference>
<feature type="transmembrane region" description="Helical" evidence="6">
    <location>
        <begin position="327"/>
        <end position="354"/>
    </location>
</feature>
<dbReference type="GO" id="GO:0005794">
    <property type="term" value="C:Golgi apparatus"/>
    <property type="evidence" value="ECO:0007669"/>
    <property type="project" value="TreeGrafter"/>
</dbReference>
<dbReference type="InParanoid" id="A0A067N9G7"/>
<dbReference type="GO" id="GO:0048471">
    <property type="term" value="C:perinuclear region of cytoplasm"/>
    <property type="evidence" value="ECO:0007669"/>
    <property type="project" value="TreeGrafter"/>
</dbReference>
<dbReference type="Pfam" id="PF10176">
    <property type="entry name" value="NEDD4_Bsd2"/>
    <property type="match status" value="1"/>
</dbReference>
<feature type="transmembrane region" description="Helical" evidence="6">
    <location>
        <begin position="230"/>
        <end position="250"/>
    </location>
</feature>
<protein>
    <recommendedName>
        <fullName evidence="9">Metal homeostatis protein bsd2</fullName>
    </recommendedName>
</protein>
<keyword evidence="4 6" id="KW-0472">Membrane</keyword>
<evidence type="ECO:0000256" key="3">
    <source>
        <dbReference type="ARBA" id="ARBA00022989"/>
    </source>
</evidence>
<evidence type="ECO:0000313" key="7">
    <source>
        <dbReference type="EMBL" id="KDQ20757.1"/>
    </source>
</evidence>
<evidence type="ECO:0000313" key="8">
    <source>
        <dbReference type="Proteomes" id="UP000027195"/>
    </source>
</evidence>
<dbReference type="InterPro" id="IPR019325">
    <property type="entry name" value="NEDD4/Bsd2"/>
</dbReference>
<dbReference type="GO" id="GO:0006511">
    <property type="term" value="P:ubiquitin-dependent protein catabolic process"/>
    <property type="evidence" value="ECO:0007669"/>
    <property type="project" value="TreeGrafter"/>
</dbReference>
<dbReference type="FunCoup" id="A0A067N9G7">
    <property type="interactions" value="126"/>
</dbReference>
<evidence type="ECO:0000256" key="2">
    <source>
        <dbReference type="ARBA" id="ARBA00022692"/>
    </source>
</evidence>
<evidence type="ECO:0000256" key="4">
    <source>
        <dbReference type="ARBA" id="ARBA00023136"/>
    </source>
</evidence>
<feature type="region of interest" description="Disordered" evidence="5">
    <location>
        <begin position="394"/>
        <end position="428"/>
    </location>
</feature>
<feature type="region of interest" description="Disordered" evidence="5">
    <location>
        <begin position="1"/>
        <end position="92"/>
    </location>
</feature>
<dbReference type="GO" id="GO:0016020">
    <property type="term" value="C:membrane"/>
    <property type="evidence" value="ECO:0007669"/>
    <property type="project" value="UniProtKB-SubCell"/>
</dbReference>
<proteinExistence type="predicted"/>
<comment type="subcellular location">
    <subcellularLocation>
        <location evidence="1">Membrane</location>
        <topology evidence="1">Multi-pass membrane protein</topology>
    </subcellularLocation>
</comment>
<dbReference type="CDD" id="cd22212">
    <property type="entry name" value="NDFIP-like"/>
    <property type="match status" value="1"/>
</dbReference>
<reference evidence="8" key="1">
    <citation type="journal article" date="2014" name="Proc. Natl. Acad. Sci. U.S.A.">
        <title>Extensive sampling of basidiomycete genomes demonstrates inadequacy of the white-rot/brown-rot paradigm for wood decay fungi.</title>
        <authorList>
            <person name="Riley R."/>
            <person name="Salamov A.A."/>
            <person name="Brown D.W."/>
            <person name="Nagy L.G."/>
            <person name="Floudas D."/>
            <person name="Held B.W."/>
            <person name="Levasseur A."/>
            <person name="Lombard V."/>
            <person name="Morin E."/>
            <person name="Otillar R."/>
            <person name="Lindquist E.A."/>
            <person name="Sun H."/>
            <person name="LaButti K.M."/>
            <person name="Schmutz J."/>
            <person name="Jabbour D."/>
            <person name="Luo H."/>
            <person name="Baker S.E."/>
            <person name="Pisabarro A.G."/>
            <person name="Walton J.D."/>
            <person name="Blanchette R.A."/>
            <person name="Henrissat B."/>
            <person name="Martin F."/>
            <person name="Cullen D."/>
            <person name="Hibbett D.S."/>
            <person name="Grigoriev I.V."/>
        </authorList>
    </citation>
    <scope>NUCLEOTIDE SEQUENCE [LARGE SCALE GENOMIC DNA]</scope>
    <source>
        <strain evidence="8">FD-172 SS1</strain>
    </source>
</reference>
<dbReference type="Proteomes" id="UP000027195">
    <property type="component" value="Unassembled WGS sequence"/>
</dbReference>
<dbReference type="GO" id="GO:0005783">
    <property type="term" value="C:endoplasmic reticulum"/>
    <property type="evidence" value="ECO:0007669"/>
    <property type="project" value="TreeGrafter"/>
</dbReference>
<evidence type="ECO:0000256" key="6">
    <source>
        <dbReference type="SAM" id="Phobius"/>
    </source>
</evidence>
<feature type="compositionally biased region" description="Pro residues" evidence="5">
    <location>
        <begin position="82"/>
        <end position="92"/>
    </location>
</feature>
<dbReference type="STRING" id="930990.A0A067N9G7"/>
<dbReference type="GO" id="GO:0007034">
    <property type="term" value="P:vacuolar transport"/>
    <property type="evidence" value="ECO:0007669"/>
    <property type="project" value="InterPro"/>
</dbReference>
<sequence length="428" mass="46299">MARYSRLPNPSSPTDEELEAAFDDSDDERDDLDRHKDSTRAPLLPTHTAPSDPPSHPLAHSYSPVPQPTNLIPGGYDFEYDYPPPPGSPPPPSALALPNSIGNSNGLLPTTSPLAGPPRPLQTPSIFHRAFRSIWPGRRPELNQAGVGGGQENDGVFANITAKPTNASLRPAEGASGAIGIAPETSPDDAPPSYQVAQADAVPPYWETTIFSPRMLGSDIVIENLPTGSFLYFCWSLLISVSFQFVGFALTYMMHTTHAAKFGSLAGLGMTLIQTGFYMREEEGNEANGGYQQWGAIAETPAYASMLNSTSPAASPEPSALSPSQPISYLGSTISFLLMAFGWFLVISSFLGYARIKRIERALLHPPAPPQPPTAEEVEQDMQLRRRLHEAFGIVIGDDRDEPRQPLAEAPSETTPDNRSGRRPSLWV</sequence>
<dbReference type="OrthoDB" id="10003116at2759"/>
<keyword evidence="8" id="KW-1185">Reference proteome</keyword>